<accession>A0A3M5P7M9</accession>
<dbReference type="Pfam" id="PF00583">
    <property type="entry name" value="Acetyltransf_1"/>
    <property type="match status" value="1"/>
</dbReference>
<dbReference type="AlphaFoldDB" id="A0A3M5P7M9"/>
<dbReference type="InterPro" id="IPR050832">
    <property type="entry name" value="Bact_Acetyltransf"/>
</dbReference>
<evidence type="ECO:0000313" key="5">
    <source>
        <dbReference type="EMBL" id="RMT80512.1"/>
    </source>
</evidence>
<evidence type="ECO:0000259" key="4">
    <source>
        <dbReference type="PROSITE" id="PS51186"/>
    </source>
</evidence>
<evidence type="ECO:0000313" key="6">
    <source>
        <dbReference type="Proteomes" id="UP000273854"/>
    </source>
</evidence>
<evidence type="ECO:0000256" key="2">
    <source>
        <dbReference type="ARBA" id="ARBA00023315"/>
    </source>
</evidence>
<dbReference type="GO" id="GO:0016747">
    <property type="term" value="F:acyltransferase activity, transferring groups other than amino-acyl groups"/>
    <property type="evidence" value="ECO:0007669"/>
    <property type="project" value="InterPro"/>
</dbReference>
<feature type="region of interest" description="Disordered" evidence="3">
    <location>
        <begin position="1"/>
        <end position="29"/>
    </location>
</feature>
<keyword evidence="2" id="KW-0012">Acyltransferase</keyword>
<dbReference type="Gene3D" id="3.40.630.30">
    <property type="match status" value="1"/>
</dbReference>
<dbReference type="InterPro" id="IPR016181">
    <property type="entry name" value="Acyl_CoA_acyltransferase"/>
</dbReference>
<dbReference type="InterPro" id="IPR000182">
    <property type="entry name" value="GNAT_dom"/>
</dbReference>
<dbReference type="EMBL" id="RBTP01000042">
    <property type="protein sequence ID" value="RMT80512.1"/>
    <property type="molecule type" value="Genomic_DNA"/>
</dbReference>
<sequence>MPDRGRPYGRGAGYLIHRPPAARPRPDDASPSHFWLMRRDLGGFIPQAQRPIGVTVVPFAAHLAPAAHDLLTEAYRNAEGSVPEYPAWLTAFERNPEFDRSLCFLAMVNADAVGFISCWTSAFIKDLAVRDDYRQRGIGKALLNHLFAHLRQHGERTVDLNVMENNLIARCLYEKSDMSYVSRSPVTAS</sequence>
<dbReference type="SUPFAM" id="SSF55729">
    <property type="entry name" value="Acyl-CoA N-acyltransferases (Nat)"/>
    <property type="match status" value="1"/>
</dbReference>
<dbReference type="Proteomes" id="UP000273854">
    <property type="component" value="Unassembled WGS sequence"/>
</dbReference>
<reference evidence="5 6" key="1">
    <citation type="submission" date="2018-08" db="EMBL/GenBank/DDBJ databases">
        <title>Recombination of ecologically and evolutionarily significant loci maintains genetic cohesion in the Pseudomonas syringae species complex.</title>
        <authorList>
            <person name="Dillon M."/>
            <person name="Thakur S."/>
            <person name="Almeida R.N.D."/>
            <person name="Weir B.S."/>
            <person name="Guttman D.S."/>
        </authorList>
    </citation>
    <scope>NUCLEOTIDE SEQUENCE [LARGE SCALE GENOMIC DNA]</scope>
    <source>
        <strain evidence="5 6">ICMP 19473</strain>
    </source>
</reference>
<dbReference type="PROSITE" id="PS51186">
    <property type="entry name" value="GNAT"/>
    <property type="match status" value="1"/>
</dbReference>
<evidence type="ECO:0000256" key="1">
    <source>
        <dbReference type="ARBA" id="ARBA00022679"/>
    </source>
</evidence>
<proteinExistence type="predicted"/>
<keyword evidence="1 5" id="KW-0808">Transferase</keyword>
<protein>
    <submittedName>
        <fullName evidence="5">GNAT family acetyltransferase</fullName>
    </submittedName>
</protein>
<organism evidence="5 6">
    <name type="scientific">Pseudomonas viridiflava</name>
    <name type="common">Phytomonas viridiflava</name>
    <dbReference type="NCBI Taxonomy" id="33069"/>
    <lineage>
        <taxon>Bacteria</taxon>
        <taxon>Pseudomonadati</taxon>
        <taxon>Pseudomonadota</taxon>
        <taxon>Gammaproteobacteria</taxon>
        <taxon>Pseudomonadales</taxon>
        <taxon>Pseudomonadaceae</taxon>
        <taxon>Pseudomonas</taxon>
    </lineage>
</organism>
<dbReference type="CDD" id="cd04301">
    <property type="entry name" value="NAT_SF"/>
    <property type="match status" value="1"/>
</dbReference>
<name>A0A3M5P7M9_PSEVI</name>
<dbReference type="PANTHER" id="PTHR43877">
    <property type="entry name" value="AMINOALKYLPHOSPHONATE N-ACETYLTRANSFERASE-RELATED-RELATED"/>
    <property type="match status" value="1"/>
</dbReference>
<feature type="domain" description="N-acetyltransferase" evidence="4">
    <location>
        <begin position="54"/>
        <end position="189"/>
    </location>
</feature>
<comment type="caution">
    <text evidence="5">The sequence shown here is derived from an EMBL/GenBank/DDBJ whole genome shotgun (WGS) entry which is preliminary data.</text>
</comment>
<gene>
    <name evidence="5" type="ORF">ALP40_00795</name>
</gene>
<evidence type="ECO:0000256" key="3">
    <source>
        <dbReference type="SAM" id="MobiDB-lite"/>
    </source>
</evidence>